<organism evidence="2 3">
    <name type="scientific">Chryseobacterium soli</name>
    <dbReference type="NCBI Taxonomy" id="445961"/>
    <lineage>
        <taxon>Bacteria</taxon>
        <taxon>Pseudomonadati</taxon>
        <taxon>Bacteroidota</taxon>
        <taxon>Flavobacteriia</taxon>
        <taxon>Flavobacteriales</taxon>
        <taxon>Weeksellaceae</taxon>
        <taxon>Chryseobacterium group</taxon>
        <taxon>Chryseobacterium</taxon>
    </lineage>
</organism>
<dbReference type="STRING" id="445961.IW15_05940"/>
<evidence type="ECO:0000313" key="2">
    <source>
        <dbReference type="EMBL" id="KFF13334.1"/>
    </source>
</evidence>
<dbReference type="Pfam" id="PF10604">
    <property type="entry name" value="Polyketide_cyc2"/>
    <property type="match status" value="1"/>
</dbReference>
<dbReference type="InterPro" id="IPR019587">
    <property type="entry name" value="Polyketide_cyclase/dehydratase"/>
</dbReference>
<keyword evidence="1" id="KW-1133">Transmembrane helix</keyword>
<reference evidence="2 3" key="1">
    <citation type="submission" date="2014-07" db="EMBL/GenBank/DDBJ databases">
        <title>Genome of Chryseobacterium soli DSM 19298.</title>
        <authorList>
            <person name="Stropko S.J."/>
            <person name="Pipes S.E."/>
            <person name="Newman J."/>
        </authorList>
    </citation>
    <scope>NUCLEOTIDE SEQUENCE [LARGE SCALE GENOMIC DNA]</scope>
    <source>
        <strain evidence="2 3">DSM 19298</strain>
    </source>
</reference>
<evidence type="ECO:0000256" key="1">
    <source>
        <dbReference type="SAM" id="Phobius"/>
    </source>
</evidence>
<dbReference type="eggNOG" id="COG3832">
    <property type="taxonomic scope" value="Bacteria"/>
</dbReference>
<dbReference type="InterPro" id="IPR023393">
    <property type="entry name" value="START-like_dom_sf"/>
</dbReference>
<gene>
    <name evidence="2" type="ORF">IW15_05940</name>
</gene>
<keyword evidence="1" id="KW-0812">Transmembrane</keyword>
<dbReference type="EMBL" id="JPRH01000002">
    <property type="protein sequence ID" value="KFF13334.1"/>
    <property type="molecule type" value="Genomic_DNA"/>
</dbReference>
<proteinExistence type="predicted"/>
<comment type="caution">
    <text evidence="2">The sequence shown here is derived from an EMBL/GenBank/DDBJ whole genome shotgun (WGS) entry which is preliminary data.</text>
</comment>
<dbReference type="AlphaFoldDB" id="A0A086A9H0"/>
<keyword evidence="1" id="KW-0472">Membrane</keyword>
<name>A0A086A9H0_9FLAO</name>
<dbReference type="CDD" id="cd07818">
    <property type="entry name" value="SRPBCC_1"/>
    <property type="match status" value="1"/>
</dbReference>
<evidence type="ECO:0008006" key="4">
    <source>
        <dbReference type="Google" id="ProtNLM"/>
    </source>
</evidence>
<sequence>MKTILRILGVIILLIIAYAVIAMLFFSKDYHFERSIVINEPKEKVWQYTGSLKGFNTWDPFSKADKNVVITYSGVTGQVGESYHWKGNDKVGEGEQTVTEVAPNEKLTTKLHFIKPFEGDAKGTFVLTPDGNGTKVTWTMDNELNTMMKIMKPMMDMNMKKMFDEGLGDLKKMSEK</sequence>
<accession>A0A086A9H0</accession>
<evidence type="ECO:0000313" key="3">
    <source>
        <dbReference type="Proteomes" id="UP000028705"/>
    </source>
</evidence>
<keyword evidence="3" id="KW-1185">Reference proteome</keyword>
<dbReference type="SUPFAM" id="SSF55961">
    <property type="entry name" value="Bet v1-like"/>
    <property type="match status" value="1"/>
</dbReference>
<dbReference type="OrthoDB" id="9807923at2"/>
<dbReference type="Proteomes" id="UP000028705">
    <property type="component" value="Unassembled WGS sequence"/>
</dbReference>
<protein>
    <recommendedName>
        <fullName evidence="4">Polyketide cyclase</fullName>
    </recommendedName>
</protein>
<dbReference type="Gene3D" id="3.30.530.20">
    <property type="match status" value="1"/>
</dbReference>
<dbReference type="RefSeq" id="WP_034709985.1">
    <property type="nucleotide sequence ID" value="NZ_JPRH01000002.1"/>
</dbReference>
<feature type="transmembrane region" description="Helical" evidence="1">
    <location>
        <begin position="6"/>
        <end position="26"/>
    </location>
</feature>